<evidence type="ECO:0000256" key="4">
    <source>
        <dbReference type="ARBA" id="ARBA00022840"/>
    </source>
</evidence>
<dbReference type="PROSITE" id="PS50893">
    <property type="entry name" value="ABC_TRANSPORTER_2"/>
    <property type="match status" value="1"/>
</dbReference>
<name>A0ABU0JP36_HATLI</name>
<dbReference type="PROSITE" id="PS50929">
    <property type="entry name" value="ABC_TM1F"/>
    <property type="match status" value="1"/>
</dbReference>
<proteinExistence type="predicted"/>
<dbReference type="PANTHER" id="PTHR43394:SF1">
    <property type="entry name" value="ATP-BINDING CASSETTE SUB-FAMILY B MEMBER 10, MITOCHONDRIAL"/>
    <property type="match status" value="1"/>
</dbReference>
<evidence type="ECO:0000256" key="7">
    <source>
        <dbReference type="SAM" id="Phobius"/>
    </source>
</evidence>
<dbReference type="EMBL" id="JAUSWN010000003">
    <property type="protein sequence ID" value="MDQ0478846.1"/>
    <property type="molecule type" value="Genomic_DNA"/>
</dbReference>
<dbReference type="InterPro" id="IPR003593">
    <property type="entry name" value="AAA+_ATPase"/>
</dbReference>
<dbReference type="InterPro" id="IPR027417">
    <property type="entry name" value="P-loop_NTPase"/>
</dbReference>
<feature type="transmembrane region" description="Helical" evidence="7">
    <location>
        <begin position="276"/>
        <end position="295"/>
    </location>
</feature>
<dbReference type="Gene3D" id="3.40.50.300">
    <property type="entry name" value="P-loop containing nucleotide triphosphate hydrolases"/>
    <property type="match status" value="1"/>
</dbReference>
<dbReference type="PROSITE" id="PS00211">
    <property type="entry name" value="ABC_TRANSPORTER_1"/>
    <property type="match status" value="1"/>
</dbReference>
<dbReference type="InterPro" id="IPR003439">
    <property type="entry name" value="ABC_transporter-like_ATP-bd"/>
</dbReference>
<feature type="domain" description="ABC transmembrane type-1" evidence="9">
    <location>
        <begin position="23"/>
        <end position="306"/>
    </location>
</feature>
<comment type="caution">
    <text evidence="10">The sequence shown here is derived from an EMBL/GenBank/DDBJ whole genome shotgun (WGS) entry which is preliminary data.</text>
</comment>
<keyword evidence="11" id="KW-1185">Reference proteome</keyword>
<evidence type="ECO:0000256" key="3">
    <source>
        <dbReference type="ARBA" id="ARBA00022741"/>
    </source>
</evidence>
<feature type="transmembrane region" description="Helical" evidence="7">
    <location>
        <begin position="250"/>
        <end position="270"/>
    </location>
</feature>
<evidence type="ECO:0000256" key="5">
    <source>
        <dbReference type="ARBA" id="ARBA00022989"/>
    </source>
</evidence>
<protein>
    <submittedName>
        <fullName evidence="10">ATP-binding cassette subfamily B protein</fullName>
    </submittedName>
</protein>
<dbReference type="SMART" id="SM00382">
    <property type="entry name" value="AAA"/>
    <property type="match status" value="1"/>
</dbReference>
<feature type="transmembrane region" description="Helical" evidence="7">
    <location>
        <begin position="60"/>
        <end position="80"/>
    </location>
</feature>
<evidence type="ECO:0000256" key="1">
    <source>
        <dbReference type="ARBA" id="ARBA00004651"/>
    </source>
</evidence>
<accession>A0ABU0JP36</accession>
<feature type="domain" description="ABC transporter" evidence="8">
    <location>
        <begin position="337"/>
        <end position="573"/>
    </location>
</feature>
<dbReference type="SUPFAM" id="SSF52540">
    <property type="entry name" value="P-loop containing nucleoside triphosphate hydrolases"/>
    <property type="match status" value="1"/>
</dbReference>
<evidence type="ECO:0000259" key="8">
    <source>
        <dbReference type="PROSITE" id="PS50893"/>
    </source>
</evidence>
<dbReference type="CDD" id="cd07346">
    <property type="entry name" value="ABC_6TM_exporters"/>
    <property type="match status" value="1"/>
</dbReference>
<evidence type="ECO:0000256" key="6">
    <source>
        <dbReference type="ARBA" id="ARBA00023136"/>
    </source>
</evidence>
<feature type="transmembrane region" description="Helical" evidence="7">
    <location>
        <begin position="165"/>
        <end position="182"/>
    </location>
</feature>
<keyword evidence="4 10" id="KW-0067">ATP-binding</keyword>
<feature type="transmembrane region" description="Helical" evidence="7">
    <location>
        <begin position="21"/>
        <end position="40"/>
    </location>
</feature>
<dbReference type="RefSeq" id="WP_307355033.1">
    <property type="nucleotide sequence ID" value="NZ_BAAACJ010000025.1"/>
</dbReference>
<dbReference type="InterPro" id="IPR017871">
    <property type="entry name" value="ABC_transporter-like_CS"/>
</dbReference>
<evidence type="ECO:0000256" key="2">
    <source>
        <dbReference type="ARBA" id="ARBA00022692"/>
    </source>
</evidence>
<feature type="transmembrane region" description="Helical" evidence="7">
    <location>
        <begin position="142"/>
        <end position="159"/>
    </location>
</feature>
<evidence type="ECO:0000313" key="10">
    <source>
        <dbReference type="EMBL" id="MDQ0478846.1"/>
    </source>
</evidence>
<dbReference type="GO" id="GO:0005524">
    <property type="term" value="F:ATP binding"/>
    <property type="evidence" value="ECO:0007669"/>
    <property type="project" value="UniProtKB-KW"/>
</dbReference>
<dbReference type="Gene3D" id="1.20.1560.10">
    <property type="entry name" value="ABC transporter type 1, transmembrane domain"/>
    <property type="match status" value="1"/>
</dbReference>
<dbReference type="Pfam" id="PF00005">
    <property type="entry name" value="ABC_tran"/>
    <property type="match status" value="1"/>
</dbReference>
<dbReference type="SUPFAM" id="SSF90123">
    <property type="entry name" value="ABC transporter transmembrane region"/>
    <property type="match status" value="1"/>
</dbReference>
<dbReference type="PANTHER" id="PTHR43394">
    <property type="entry name" value="ATP-DEPENDENT PERMEASE MDL1, MITOCHONDRIAL"/>
    <property type="match status" value="1"/>
</dbReference>
<keyword evidence="5 7" id="KW-1133">Transmembrane helix</keyword>
<comment type="subcellular location">
    <subcellularLocation>
        <location evidence="1">Cell membrane</location>
        <topology evidence="1">Multi-pass membrane protein</topology>
    </subcellularLocation>
</comment>
<gene>
    <name evidence="10" type="ORF">QOZ93_000574</name>
</gene>
<dbReference type="Pfam" id="PF00664">
    <property type="entry name" value="ABC_membrane"/>
    <property type="match status" value="1"/>
</dbReference>
<evidence type="ECO:0000259" key="9">
    <source>
        <dbReference type="PROSITE" id="PS50929"/>
    </source>
</evidence>
<dbReference type="Proteomes" id="UP001224418">
    <property type="component" value="Unassembled WGS sequence"/>
</dbReference>
<dbReference type="InterPro" id="IPR011527">
    <property type="entry name" value="ABC1_TM_dom"/>
</dbReference>
<keyword evidence="2 7" id="KW-0812">Transmembrane</keyword>
<reference evidence="10 11" key="1">
    <citation type="submission" date="2023-07" db="EMBL/GenBank/DDBJ databases">
        <title>Genomic Encyclopedia of Type Strains, Phase IV (KMG-IV): sequencing the most valuable type-strain genomes for metagenomic binning, comparative biology and taxonomic classification.</title>
        <authorList>
            <person name="Goeker M."/>
        </authorList>
    </citation>
    <scope>NUCLEOTIDE SEQUENCE [LARGE SCALE GENOMIC DNA]</scope>
    <source>
        <strain evidence="10 11">DSM 1400</strain>
    </source>
</reference>
<dbReference type="InterPro" id="IPR036640">
    <property type="entry name" value="ABC1_TM_sf"/>
</dbReference>
<sequence>MKKKKNWFKILLEFAKPYHGKLLMSVLCAVLSVIGGFIPYYAMYKILRLFIYQSVKWSSILTWCLIAMFGYFIKILFYGFSTMLSHVSAYNILKEIRIQIADQLVQAPLGEIMNRRIGYIKNILMDKVEDIESPLAHMIPELSSNLILPIVIFIWMSIIDWRMGLSMLISPIISLIPMFFLMKNYNSQYKSYMSANNHVNNVIIEYVEGIEVVKAFNQSSKSYKKFTEAVKSFSDFTLAWFKSTWKTMNLTFSIMPTTLLGVLPVGILLYQKGIILPDQLAMCIILSLSIIGPLMKATTFINEMKAMEFSVNDAKKLMDIPVLSNSKEKVKLNGSEIQLHEVSFSYDGTERGKVLHNINFVIPNGSFTALVGPSGSGKSTIAQLIARFWDVDSGYITIDNVNIKDIPMDQLSKNISFVTQDNFLFNCSLKENIRLGNPNATDNEVYEAAKKACCSDFIQSLEQGFDTPAGVAGKKLSGGEKQRIAIARAILKNAPIVILDEATAFTDPENESKIQESIMSLSKHKTLLVIAHRLSTIQNADQIILLKNGGIVDSGKQNELLSRSDLYINMWKAHIGSKNWSVNRRKERC</sequence>
<dbReference type="InterPro" id="IPR039421">
    <property type="entry name" value="Type_1_exporter"/>
</dbReference>
<evidence type="ECO:0000313" key="11">
    <source>
        <dbReference type="Proteomes" id="UP001224418"/>
    </source>
</evidence>
<organism evidence="10 11">
    <name type="scientific">Hathewaya limosa</name>
    <name type="common">Clostridium limosum</name>
    <dbReference type="NCBI Taxonomy" id="1536"/>
    <lineage>
        <taxon>Bacteria</taxon>
        <taxon>Bacillati</taxon>
        <taxon>Bacillota</taxon>
        <taxon>Clostridia</taxon>
        <taxon>Eubacteriales</taxon>
        <taxon>Clostridiaceae</taxon>
        <taxon>Hathewaya</taxon>
    </lineage>
</organism>
<keyword evidence="6 7" id="KW-0472">Membrane</keyword>
<keyword evidence="3" id="KW-0547">Nucleotide-binding</keyword>